<feature type="chain" id="PRO_5002798454" evidence="1">
    <location>
        <begin position="31"/>
        <end position="327"/>
    </location>
</feature>
<dbReference type="AlphaFoldDB" id="B3RU57"/>
<sequence>MAKIWLSSNLILSLLLEFLLVGYQIQNTNGAISSQGINNRALSHNQTLSPSISWNKLKFRFVRCRHDPSKQYCSNYAIMLVNNFPNDGKMAANVLKLYNKLVHNGFRSSNIRVFYGNGSIPIEYSDIPTFGNMRLYPATSTYKRPFLRLIKQMCSCKIRSGLIYVSNPTSKDGSILLPKPSDKQTIAGKMRRVKLSANAFGVALLDCQAKDMHIIADQRLKIPDVVHEEYYERNNTRFYNVTYIGSLYYNEDCVRGDMTKRLIKVDWRYCNDQVVKFMKNPMYSLRDKCQPAIYRDWRRKIPNRTLFGSRCGKHRTSSSELIPAMWC</sequence>
<dbReference type="PANTHER" id="PTHR35842">
    <property type="entry name" value="SI:CH211-67E16.11"/>
    <property type="match status" value="1"/>
</dbReference>
<evidence type="ECO:0000313" key="3">
    <source>
        <dbReference type="Proteomes" id="UP000009022"/>
    </source>
</evidence>
<evidence type="ECO:0000313" key="2">
    <source>
        <dbReference type="EMBL" id="EDV25283.1"/>
    </source>
</evidence>
<reference evidence="2 3" key="1">
    <citation type="journal article" date="2008" name="Nature">
        <title>The Trichoplax genome and the nature of placozoans.</title>
        <authorList>
            <person name="Srivastava M."/>
            <person name="Begovic E."/>
            <person name="Chapman J."/>
            <person name="Putnam N.H."/>
            <person name="Hellsten U."/>
            <person name="Kawashima T."/>
            <person name="Kuo A."/>
            <person name="Mitros T."/>
            <person name="Salamov A."/>
            <person name="Carpenter M.L."/>
            <person name="Signorovitch A.Y."/>
            <person name="Moreno M.A."/>
            <person name="Kamm K."/>
            <person name="Grimwood J."/>
            <person name="Schmutz J."/>
            <person name="Shapiro H."/>
            <person name="Grigoriev I.V."/>
            <person name="Buss L.W."/>
            <person name="Schierwater B."/>
            <person name="Dellaporta S.L."/>
            <person name="Rokhsar D.S."/>
        </authorList>
    </citation>
    <scope>NUCLEOTIDE SEQUENCE [LARGE SCALE GENOMIC DNA]</scope>
    <source>
        <strain evidence="2 3">Grell-BS-1999</strain>
    </source>
</reference>
<organism evidence="2 3">
    <name type="scientific">Trichoplax adhaerens</name>
    <name type="common">Trichoplax reptans</name>
    <dbReference type="NCBI Taxonomy" id="10228"/>
    <lineage>
        <taxon>Eukaryota</taxon>
        <taxon>Metazoa</taxon>
        <taxon>Placozoa</taxon>
        <taxon>Uniplacotomia</taxon>
        <taxon>Trichoplacea</taxon>
        <taxon>Trichoplacidae</taxon>
        <taxon>Trichoplax</taxon>
    </lineage>
</organism>
<dbReference type="Proteomes" id="UP000009022">
    <property type="component" value="Unassembled WGS sequence"/>
</dbReference>
<dbReference type="PANTHER" id="PTHR35842:SF1">
    <property type="entry name" value="SI:CH211-67E16.11"/>
    <property type="match status" value="1"/>
</dbReference>
<dbReference type="CTD" id="6752993"/>
<dbReference type="KEGG" id="tad:TRIADDRAFT_55164"/>
<name>B3RU57_TRIAD</name>
<keyword evidence="3" id="KW-1185">Reference proteome</keyword>
<feature type="signal peptide" evidence="1">
    <location>
        <begin position="1"/>
        <end position="30"/>
    </location>
</feature>
<dbReference type="HOGENOM" id="CLU_850810_0_0_1"/>
<accession>B3RU57</accession>
<dbReference type="GeneID" id="6752993"/>
<evidence type="ECO:0000256" key="1">
    <source>
        <dbReference type="SAM" id="SignalP"/>
    </source>
</evidence>
<dbReference type="RefSeq" id="XP_002111316.1">
    <property type="nucleotide sequence ID" value="XM_002111280.1"/>
</dbReference>
<gene>
    <name evidence="2" type="ORF">TRIADDRAFT_55164</name>
</gene>
<keyword evidence="1" id="KW-0732">Signal</keyword>
<dbReference type="EMBL" id="DS985244">
    <property type="protein sequence ID" value="EDV25283.1"/>
    <property type="molecule type" value="Genomic_DNA"/>
</dbReference>
<dbReference type="InParanoid" id="B3RU57"/>
<proteinExistence type="predicted"/>
<protein>
    <submittedName>
        <fullName evidence="2">Uncharacterized protein</fullName>
    </submittedName>
</protein>